<comment type="caution">
    <text evidence="1">The sequence shown here is derived from an EMBL/GenBank/DDBJ whole genome shotgun (WGS) entry which is preliminary data.</text>
</comment>
<sequence length="547" mass="60598">MRVSNGRSLWRSKREDIFFSGHLQADDEADDIDNDEADDDDDDDENDEDDEMNELNLQINGLTDEVTGLGQVAQQSMNLAVGLTRLGVRKGDRVALCSENRIEFWSSIVGTVLAGAVVTTINVTYTKGEIAHAMGISKPKYIICSEIAYKHHEKTFRSLKHVDKIIVYGEKANAVSFNELVTKNEVKPEEFVPVDVEGQNDLAFILYSSGTTGLPKGVMITHLNCLNTFCFPKIEPPFHPIVLNVNPWFHAMGLMAGLLALSSGRTMVYLPKFELDLYLKTIEKYKITVIQVVPPILVALTKIQINYDVSSVIMVFCGAASLRSEVSNAAQKLFPNALPVLQGYGMTETTLACTLNTNFLDPKPGCVGQVSHNAIIKIIDLKTKEALGPNKEGEICIKGGSVMKGYVGKDRKDDFDEEGFFRTGDIGYYDEERYFYIVDRLKELIKYKAYQVPPAEIEAVLLEHPEVRDAGVVGVPHAGAGEVPRAFVALQPGASVTAEELQKFVAERLSNPKHLRGGVRFVPEIPKNISGKILRRKLKEMANKSKL</sequence>
<keyword evidence="2" id="KW-1185">Reference proteome</keyword>
<reference evidence="1 2" key="1">
    <citation type="journal article" date="2022" name="Genome Biol. Evol.">
        <title>The Spruce Budworm Genome: Reconstructing the Evolutionary History of Antifreeze Proteins.</title>
        <authorList>
            <person name="Beliveau C."/>
            <person name="Gagne P."/>
            <person name="Picq S."/>
            <person name="Vernygora O."/>
            <person name="Keeling C.I."/>
            <person name="Pinkney K."/>
            <person name="Doucet D."/>
            <person name="Wen F."/>
            <person name="Johnston J.S."/>
            <person name="Maaroufi H."/>
            <person name="Boyle B."/>
            <person name="Laroche J."/>
            <person name="Dewar K."/>
            <person name="Juretic N."/>
            <person name="Blackburn G."/>
            <person name="Nisole A."/>
            <person name="Brunet B."/>
            <person name="Brandao M."/>
            <person name="Lumley L."/>
            <person name="Duan J."/>
            <person name="Quan G."/>
            <person name="Lucarotti C.J."/>
            <person name="Roe A.D."/>
            <person name="Sperling F.A.H."/>
            <person name="Levesque R.C."/>
            <person name="Cusson M."/>
        </authorList>
    </citation>
    <scope>NUCLEOTIDE SEQUENCE [LARGE SCALE GENOMIC DNA]</scope>
    <source>
        <strain evidence="1">Glfc:IPQL:Cfum</strain>
    </source>
</reference>
<dbReference type="Proteomes" id="UP001064048">
    <property type="component" value="Chromosome 27"/>
</dbReference>
<evidence type="ECO:0000313" key="2">
    <source>
        <dbReference type="Proteomes" id="UP001064048"/>
    </source>
</evidence>
<evidence type="ECO:0000313" key="1">
    <source>
        <dbReference type="EMBL" id="KAI8441492.1"/>
    </source>
</evidence>
<dbReference type="EMBL" id="CM046127">
    <property type="protein sequence ID" value="KAI8441492.1"/>
    <property type="molecule type" value="Genomic_DNA"/>
</dbReference>
<organism evidence="1 2">
    <name type="scientific">Choristoneura fumiferana</name>
    <name type="common">Spruce budworm moth</name>
    <name type="synonym">Archips fumiferana</name>
    <dbReference type="NCBI Taxonomy" id="7141"/>
    <lineage>
        <taxon>Eukaryota</taxon>
        <taxon>Metazoa</taxon>
        <taxon>Ecdysozoa</taxon>
        <taxon>Arthropoda</taxon>
        <taxon>Hexapoda</taxon>
        <taxon>Insecta</taxon>
        <taxon>Pterygota</taxon>
        <taxon>Neoptera</taxon>
        <taxon>Endopterygota</taxon>
        <taxon>Lepidoptera</taxon>
        <taxon>Glossata</taxon>
        <taxon>Ditrysia</taxon>
        <taxon>Tortricoidea</taxon>
        <taxon>Tortricidae</taxon>
        <taxon>Tortricinae</taxon>
        <taxon>Choristoneura</taxon>
    </lineage>
</organism>
<name>A0ACC0KYV8_CHOFU</name>
<accession>A0ACC0KYV8</accession>
<gene>
    <name evidence="1" type="ORF">MSG28_015081</name>
</gene>
<protein>
    <submittedName>
        <fullName evidence="1">Uncharacterized protein</fullName>
    </submittedName>
</protein>
<proteinExistence type="predicted"/>